<dbReference type="RefSeq" id="WP_137644322.1">
    <property type="nucleotide sequence ID" value="NZ_BAABRM010000004.1"/>
</dbReference>
<dbReference type="Gene3D" id="3.30.1240.10">
    <property type="match status" value="1"/>
</dbReference>
<dbReference type="GO" id="GO:0016787">
    <property type="term" value="F:hydrolase activity"/>
    <property type="evidence" value="ECO:0007669"/>
    <property type="project" value="UniProtKB-KW"/>
</dbReference>
<comment type="caution">
    <text evidence="1">The sequence shown here is derived from an EMBL/GenBank/DDBJ whole genome shotgun (WGS) entry which is preliminary data.</text>
</comment>
<dbReference type="Pfam" id="PF08282">
    <property type="entry name" value="Hydrolase_3"/>
    <property type="match status" value="1"/>
</dbReference>
<reference evidence="1 2" key="1">
    <citation type="submission" date="2024-09" db="EMBL/GenBank/DDBJ databases">
        <authorList>
            <person name="Sun Q."/>
            <person name="Mori K."/>
        </authorList>
    </citation>
    <scope>NUCLEOTIDE SEQUENCE [LARGE SCALE GENOMIC DNA]</scope>
    <source>
        <strain evidence="1 2">TBRC 4575</strain>
    </source>
</reference>
<proteinExistence type="predicted"/>
<dbReference type="CDD" id="cd07518">
    <property type="entry name" value="HAD_YbiV-Like"/>
    <property type="match status" value="1"/>
</dbReference>
<dbReference type="Proteomes" id="UP001589855">
    <property type="component" value="Unassembled WGS sequence"/>
</dbReference>
<dbReference type="Gene3D" id="3.40.50.1000">
    <property type="entry name" value="HAD superfamily/HAD-like"/>
    <property type="match status" value="1"/>
</dbReference>
<dbReference type="PANTHER" id="PTHR10000:SF53">
    <property type="entry name" value="5-AMINO-6-(5-PHOSPHO-D-RIBITYLAMINO)URACIL PHOSPHATASE YBJI-RELATED"/>
    <property type="match status" value="1"/>
</dbReference>
<dbReference type="InterPro" id="IPR036412">
    <property type="entry name" value="HAD-like_sf"/>
</dbReference>
<protein>
    <submittedName>
        <fullName evidence="1">Cof-type HAD-IIB family hydrolase</fullName>
        <ecNumber evidence="1">3.1.3.-</ecNumber>
    </submittedName>
</protein>
<keyword evidence="2" id="KW-1185">Reference proteome</keyword>
<name>A0ABV6K062_9LACO</name>
<dbReference type="NCBIfam" id="TIGR01484">
    <property type="entry name" value="HAD-SF-IIB"/>
    <property type="match status" value="1"/>
</dbReference>
<dbReference type="InterPro" id="IPR006379">
    <property type="entry name" value="HAD-SF_hydro_IIB"/>
</dbReference>
<dbReference type="SUPFAM" id="SSF56784">
    <property type="entry name" value="HAD-like"/>
    <property type="match status" value="1"/>
</dbReference>
<organism evidence="1 2">
    <name type="scientific">Lactiplantibacillus plajomi</name>
    <dbReference type="NCBI Taxonomy" id="1457217"/>
    <lineage>
        <taxon>Bacteria</taxon>
        <taxon>Bacillati</taxon>
        <taxon>Bacillota</taxon>
        <taxon>Bacilli</taxon>
        <taxon>Lactobacillales</taxon>
        <taxon>Lactobacillaceae</taxon>
        <taxon>Lactiplantibacillus</taxon>
    </lineage>
</organism>
<dbReference type="NCBIfam" id="TIGR00099">
    <property type="entry name" value="Cof-subfamily"/>
    <property type="match status" value="1"/>
</dbReference>
<evidence type="ECO:0000313" key="1">
    <source>
        <dbReference type="EMBL" id="MFC0422863.1"/>
    </source>
</evidence>
<accession>A0ABV6K062</accession>
<dbReference type="InterPro" id="IPR000150">
    <property type="entry name" value="Cof"/>
</dbReference>
<dbReference type="SFLD" id="SFLDS00003">
    <property type="entry name" value="Haloacid_Dehalogenase"/>
    <property type="match status" value="1"/>
</dbReference>
<evidence type="ECO:0000313" key="2">
    <source>
        <dbReference type="Proteomes" id="UP001589855"/>
    </source>
</evidence>
<dbReference type="PANTHER" id="PTHR10000">
    <property type="entry name" value="PHOSPHOSERINE PHOSPHATASE"/>
    <property type="match status" value="1"/>
</dbReference>
<dbReference type="InterPro" id="IPR023214">
    <property type="entry name" value="HAD_sf"/>
</dbReference>
<gene>
    <name evidence="1" type="ORF">ACFFGS_01545</name>
</gene>
<sequence length="265" mass="29137">MQIKLFASDIDGTFLRDDRQFDQPRFQAQLDQLSAQGQHFVVASGNQLQHCVDVFDGVQGDLTYVAENGGLIMDSRGQVLHESLIALPLLHELLTYIDTTPGLIGARRSLSGRHGGYIRPQDDDPTMRYFLSDITIVNDLKDVDDHIYKANFSWEDGDANAHAAAINQHFAGRLRATVSGGNGLDVIPPHVNKAAGLAYLQDHWQISKAETAAFGDNGNDIEMLSDAVYSYAMLNAIPEVKRVANYVTALDNNHDGVLATLDLFI</sequence>
<keyword evidence="1" id="KW-0378">Hydrolase</keyword>
<dbReference type="PROSITE" id="PS01229">
    <property type="entry name" value="COF_2"/>
    <property type="match status" value="1"/>
</dbReference>
<dbReference type="EC" id="3.1.3.-" evidence="1"/>
<dbReference type="EMBL" id="JBHLUK010000005">
    <property type="protein sequence ID" value="MFC0422863.1"/>
    <property type="molecule type" value="Genomic_DNA"/>
</dbReference>
<dbReference type="SFLD" id="SFLDG01140">
    <property type="entry name" value="C2.B:_Phosphomannomutase_and_P"/>
    <property type="match status" value="1"/>
</dbReference>
<dbReference type="InterPro" id="IPR018247">
    <property type="entry name" value="EF_Hand_1_Ca_BS"/>
</dbReference>
<dbReference type="PROSITE" id="PS00018">
    <property type="entry name" value="EF_HAND_1"/>
    <property type="match status" value="1"/>
</dbReference>